<feature type="region of interest" description="Disordered" evidence="14">
    <location>
        <begin position="74"/>
        <end position="276"/>
    </location>
</feature>
<dbReference type="InterPro" id="IPR004827">
    <property type="entry name" value="bZIP"/>
</dbReference>
<dbReference type="InterPro" id="IPR046347">
    <property type="entry name" value="bZIP_sf"/>
</dbReference>
<evidence type="ECO:0000256" key="1">
    <source>
        <dbReference type="ARBA" id="ARBA00004123"/>
    </source>
</evidence>
<reference evidence="17 18" key="1">
    <citation type="journal article" date="2018" name="PLoS Genet.">
        <title>Population sequencing reveals clonal diversity and ancestral inbreeding in the grapevine cultivar Chardonnay.</title>
        <authorList>
            <person name="Roach M.J."/>
            <person name="Johnson D.L."/>
            <person name="Bohlmann J."/>
            <person name="van Vuuren H.J."/>
            <person name="Jones S.J."/>
            <person name="Pretorius I.S."/>
            <person name="Schmidt S.A."/>
            <person name="Borneman A.R."/>
        </authorList>
    </citation>
    <scope>NUCLEOTIDE SEQUENCE [LARGE SCALE GENOMIC DNA]</scope>
    <source>
        <strain evidence="18">cv. Chardonnay</strain>
        <tissue evidence="17">Leaf</tissue>
    </source>
</reference>
<comment type="caution">
    <text evidence="17">The sequence shown here is derived from an EMBL/GenBank/DDBJ whole genome shotgun (WGS) entry which is preliminary data.</text>
</comment>
<dbReference type="GO" id="GO:0005634">
    <property type="term" value="C:nucleus"/>
    <property type="evidence" value="ECO:0007669"/>
    <property type="project" value="UniProtKB-SubCell"/>
</dbReference>
<evidence type="ECO:0000256" key="3">
    <source>
        <dbReference type="ARBA" id="ARBA00007163"/>
    </source>
</evidence>
<evidence type="ECO:0000256" key="15">
    <source>
        <dbReference type="SAM" id="Phobius"/>
    </source>
</evidence>
<dbReference type="SUPFAM" id="SSF57959">
    <property type="entry name" value="Leucine zipper domain"/>
    <property type="match status" value="1"/>
</dbReference>
<dbReference type="EMBL" id="QGNW01002594">
    <property type="protein sequence ID" value="RVW15912.1"/>
    <property type="molecule type" value="Genomic_DNA"/>
</dbReference>
<feature type="domain" description="BZIP" evidence="16">
    <location>
        <begin position="273"/>
        <end position="333"/>
    </location>
</feature>
<evidence type="ECO:0000256" key="10">
    <source>
        <dbReference type="ARBA" id="ARBA00023163"/>
    </source>
</evidence>
<keyword evidence="4 15" id="KW-0812">Transmembrane</keyword>
<dbReference type="GO" id="GO:0003677">
    <property type="term" value="F:DNA binding"/>
    <property type="evidence" value="ECO:0007669"/>
    <property type="project" value="UniProtKB-KW"/>
</dbReference>
<proteinExistence type="inferred from homology"/>
<feature type="region of interest" description="Disordered" evidence="14">
    <location>
        <begin position="1"/>
        <end position="31"/>
    </location>
</feature>
<feature type="region of interest" description="Disordered" evidence="14">
    <location>
        <begin position="386"/>
        <end position="428"/>
    </location>
</feature>
<feature type="compositionally biased region" description="Basic and acidic residues" evidence="14">
    <location>
        <begin position="419"/>
        <end position="428"/>
    </location>
</feature>
<evidence type="ECO:0000256" key="5">
    <source>
        <dbReference type="ARBA" id="ARBA00022824"/>
    </source>
</evidence>
<keyword evidence="6 15" id="KW-1133">Transmembrane helix</keyword>
<feature type="compositionally biased region" description="Basic and acidic residues" evidence="14">
    <location>
        <begin position="503"/>
        <end position="513"/>
    </location>
</feature>
<evidence type="ECO:0000313" key="17">
    <source>
        <dbReference type="EMBL" id="RVW15912.1"/>
    </source>
</evidence>
<gene>
    <name evidence="17" type="primary">BZIP17_0</name>
    <name evidence="17" type="ORF">CK203_073054</name>
</gene>
<dbReference type="Proteomes" id="UP000288805">
    <property type="component" value="Unassembled WGS sequence"/>
</dbReference>
<evidence type="ECO:0000256" key="12">
    <source>
        <dbReference type="ARBA" id="ARBA00023242"/>
    </source>
</evidence>
<evidence type="ECO:0000256" key="13">
    <source>
        <dbReference type="ARBA" id="ARBA00065888"/>
    </source>
</evidence>
<dbReference type="AlphaFoldDB" id="A0A438BY26"/>
<keyword evidence="5" id="KW-0256">Endoplasmic reticulum</keyword>
<keyword evidence="9 15" id="KW-0472">Membrane</keyword>
<feature type="compositionally biased region" description="Basic and acidic residues" evidence="14">
    <location>
        <begin position="83"/>
        <end position="94"/>
    </location>
</feature>
<comment type="subunit">
    <text evidence="13">Interacts with BZIP28.</text>
</comment>
<keyword evidence="11" id="KW-0325">Glycoprotein</keyword>
<evidence type="ECO:0000259" key="16">
    <source>
        <dbReference type="PROSITE" id="PS50217"/>
    </source>
</evidence>
<dbReference type="FunFam" id="1.20.5.170:FF:000085">
    <property type="entry name" value="bZIP transcription factor 49"/>
    <property type="match status" value="1"/>
</dbReference>
<name>A0A438BY26_VITVI</name>
<sequence>MDCGFKMEVSPNPNTSADSEPLAVPPLDPDFFSDNSNDAALHETFMSDLGLDGVDFDFTFDDLYFPSESEDFLADFPLPEEGSGDHDSADRSFDVSKVLNSPSPESGNCGVESSLPCQVSGDRNSGVSSIELGCCDQKLSPPVASQNSSDQNLDGARVLNVPSPESGSCDRGFSGPESSQGSGNGGSGVPGAVNSPLLDSGNSDHSSWVPSSPNLADNSWGVVDQKVKLEDSGKNSVPKRKKEQDDSTTESRSSKFRRSSICSETANASNDEEEKKKARLMRNRESAQLSRQRKKHYVEELEEKIRSMHSTIQDLTGKISIIMAENANLRQQFGGGGMCPPPHAGMYPHPSMAPMAYPWVPCAPYVVKPQGSQVPLVPIPRLKPQAPVSAPKVKKTENKKNEVPLVPKPQQPVAAPNVKKTENKKNETKSKKVVSVSLLGMLSFMFLMGCLVPFVNIKYGGIKETVPGRSDYISNRFSDMHRRRILTVKDDLNGSNYGMGVGFDDRIHSERGRGGGSGSEVKQKGGGSKPLPGSDGYAHSRNASEPLVASLYVPRNDKLVKIDGNLIIHSVLVSEKAMASHAALAKKSPKPSVSLANDVRETGLAIAGNLATAFPVSEVGRNKGRHPHLFRNPAEQHKALASGSSDTLKENLQPTSTDGKLQQWFREGLAGPMLSSGMCTEVFQFDVSPAPGAIVPVSSVANISAENQQNATHLNKGRNRRILHGLPIPLAGSTHNITEEGMGRNSQKDNFQGSNKNVSSMVVSVLFDPREAGDSDGDGMMGPKSLSRIFVVVLLDSVKYVTYSCGLPLKASAPHLVTK</sequence>
<feature type="compositionally biased region" description="Polar residues" evidence="14">
    <location>
        <begin position="115"/>
        <end position="128"/>
    </location>
</feature>
<dbReference type="PANTHER" id="PTHR37616">
    <property type="entry name" value="BZIP TRANSCRIPTION FACTOR 60-LIKE"/>
    <property type="match status" value="1"/>
</dbReference>
<comment type="similarity">
    <text evidence="3">Belongs to the bZIP family.</text>
</comment>
<evidence type="ECO:0000256" key="14">
    <source>
        <dbReference type="SAM" id="MobiDB-lite"/>
    </source>
</evidence>
<evidence type="ECO:0000256" key="7">
    <source>
        <dbReference type="ARBA" id="ARBA00023015"/>
    </source>
</evidence>
<feature type="compositionally biased region" description="Polar residues" evidence="14">
    <location>
        <begin position="143"/>
        <end position="152"/>
    </location>
</feature>
<keyword evidence="12" id="KW-0539">Nucleus</keyword>
<organism evidence="17 18">
    <name type="scientific">Vitis vinifera</name>
    <name type="common">Grape</name>
    <dbReference type="NCBI Taxonomy" id="29760"/>
    <lineage>
        <taxon>Eukaryota</taxon>
        <taxon>Viridiplantae</taxon>
        <taxon>Streptophyta</taxon>
        <taxon>Embryophyta</taxon>
        <taxon>Tracheophyta</taxon>
        <taxon>Spermatophyta</taxon>
        <taxon>Magnoliopsida</taxon>
        <taxon>eudicotyledons</taxon>
        <taxon>Gunneridae</taxon>
        <taxon>Pentapetalae</taxon>
        <taxon>rosids</taxon>
        <taxon>Vitales</taxon>
        <taxon>Vitaceae</taxon>
        <taxon>Viteae</taxon>
        <taxon>Vitis</taxon>
    </lineage>
</organism>
<dbReference type="PANTHER" id="PTHR37616:SF1">
    <property type="entry name" value="BZIP TRANSCRIPTION FACTOR"/>
    <property type="match status" value="1"/>
</dbReference>
<evidence type="ECO:0000256" key="2">
    <source>
        <dbReference type="ARBA" id="ARBA00004389"/>
    </source>
</evidence>
<dbReference type="Pfam" id="PF00170">
    <property type="entry name" value="bZIP_1"/>
    <property type="match status" value="1"/>
</dbReference>
<evidence type="ECO:0000313" key="18">
    <source>
        <dbReference type="Proteomes" id="UP000288805"/>
    </source>
</evidence>
<accession>A0A438BY26</accession>
<dbReference type="SMART" id="SM00338">
    <property type="entry name" value="BRLZ"/>
    <property type="match status" value="1"/>
</dbReference>
<feature type="region of interest" description="Disordered" evidence="14">
    <location>
        <begin position="503"/>
        <end position="540"/>
    </location>
</feature>
<feature type="compositionally biased region" description="Polar residues" evidence="14">
    <location>
        <begin position="200"/>
        <end position="217"/>
    </location>
</feature>
<feature type="compositionally biased region" description="Polar residues" evidence="14">
    <location>
        <begin position="260"/>
        <end position="269"/>
    </location>
</feature>
<dbReference type="GO" id="GO:0005789">
    <property type="term" value="C:endoplasmic reticulum membrane"/>
    <property type="evidence" value="ECO:0007669"/>
    <property type="project" value="UniProtKB-SubCell"/>
</dbReference>
<feature type="transmembrane region" description="Helical" evidence="15">
    <location>
        <begin position="433"/>
        <end position="455"/>
    </location>
</feature>
<protein>
    <submittedName>
        <fullName evidence="17">BZIP transcription factor 17</fullName>
    </submittedName>
</protein>
<evidence type="ECO:0000256" key="9">
    <source>
        <dbReference type="ARBA" id="ARBA00023136"/>
    </source>
</evidence>
<dbReference type="GO" id="GO:0003700">
    <property type="term" value="F:DNA-binding transcription factor activity"/>
    <property type="evidence" value="ECO:0007669"/>
    <property type="project" value="InterPro"/>
</dbReference>
<evidence type="ECO:0000256" key="6">
    <source>
        <dbReference type="ARBA" id="ARBA00022989"/>
    </source>
</evidence>
<dbReference type="CDD" id="cd14704">
    <property type="entry name" value="bZIP_HY5-like"/>
    <property type="match status" value="1"/>
</dbReference>
<keyword evidence="10" id="KW-0804">Transcription</keyword>
<dbReference type="GO" id="GO:0006950">
    <property type="term" value="P:response to stress"/>
    <property type="evidence" value="ECO:0007669"/>
    <property type="project" value="UniProtKB-ARBA"/>
</dbReference>
<feature type="compositionally biased region" description="Gly residues" evidence="14">
    <location>
        <begin position="514"/>
        <end position="528"/>
    </location>
</feature>
<comment type="subcellular location">
    <subcellularLocation>
        <location evidence="2">Endoplasmic reticulum membrane</location>
        <topology evidence="2">Single-pass membrane protein</topology>
    </subcellularLocation>
    <subcellularLocation>
        <location evidence="1">Nucleus</location>
    </subcellularLocation>
</comment>
<evidence type="ECO:0000256" key="11">
    <source>
        <dbReference type="ARBA" id="ARBA00023180"/>
    </source>
</evidence>
<evidence type="ECO:0000256" key="8">
    <source>
        <dbReference type="ARBA" id="ARBA00023125"/>
    </source>
</evidence>
<dbReference type="PROSITE" id="PS50217">
    <property type="entry name" value="BZIP"/>
    <property type="match status" value="1"/>
</dbReference>
<keyword evidence="7" id="KW-0805">Transcription regulation</keyword>
<evidence type="ECO:0000256" key="4">
    <source>
        <dbReference type="ARBA" id="ARBA00022692"/>
    </source>
</evidence>
<keyword evidence="8" id="KW-0238">DNA-binding</keyword>
<dbReference type="Gene3D" id="1.20.5.170">
    <property type="match status" value="1"/>
</dbReference>